<dbReference type="Proteomes" id="UP000009071">
    <property type="component" value="Chromosome"/>
</dbReference>
<dbReference type="Gene3D" id="3.10.310.70">
    <property type="match status" value="1"/>
</dbReference>
<evidence type="ECO:0000256" key="1">
    <source>
        <dbReference type="SAM" id="SignalP"/>
    </source>
</evidence>
<dbReference type="CDD" id="cd01300">
    <property type="entry name" value="YtcJ_like"/>
    <property type="match status" value="1"/>
</dbReference>
<dbReference type="eggNOG" id="COG1574">
    <property type="taxonomic scope" value="Bacteria"/>
</dbReference>
<dbReference type="OrthoDB" id="5485695at2"/>
<keyword evidence="1" id="KW-0732">Signal</keyword>
<dbReference type="STRING" id="573370.DMR_03750"/>
<feature type="chain" id="PRO_5002944125" evidence="1">
    <location>
        <begin position="22"/>
        <end position="572"/>
    </location>
</feature>
<dbReference type="PANTHER" id="PTHR22642">
    <property type="entry name" value="IMIDAZOLONEPROPIONASE"/>
    <property type="match status" value="1"/>
</dbReference>
<evidence type="ECO:0000259" key="2">
    <source>
        <dbReference type="Pfam" id="PF07969"/>
    </source>
</evidence>
<reference evidence="3 4" key="1">
    <citation type="journal article" date="2009" name="Genome Res.">
        <title>Whole genome sequence of Desulfovibrio magneticus strain RS-1 revealed common gene clusters in magnetotactic bacteria.</title>
        <authorList>
            <person name="Nakazawa H."/>
            <person name="Arakaki A."/>
            <person name="Narita-Yamada S."/>
            <person name="Yashiro I."/>
            <person name="Jinno K."/>
            <person name="Aoki N."/>
            <person name="Tsuruyama A."/>
            <person name="Okamura Y."/>
            <person name="Tanikawa S."/>
            <person name="Fujita N."/>
            <person name="Takeyama H."/>
            <person name="Matsunaga T."/>
        </authorList>
    </citation>
    <scope>NUCLEOTIDE SEQUENCE [LARGE SCALE GENOMIC DNA]</scope>
    <source>
        <strain evidence="4">ATCC 700980 / DSM 13731 / RS-1</strain>
    </source>
</reference>
<evidence type="ECO:0000313" key="3">
    <source>
        <dbReference type="EMBL" id="BAH73866.1"/>
    </source>
</evidence>
<dbReference type="InterPro" id="IPR033932">
    <property type="entry name" value="YtcJ-like"/>
</dbReference>
<dbReference type="SUPFAM" id="SSF51556">
    <property type="entry name" value="Metallo-dependent hydrolases"/>
    <property type="match status" value="1"/>
</dbReference>
<dbReference type="Gene3D" id="3.20.20.140">
    <property type="entry name" value="Metal-dependent hydrolases"/>
    <property type="match status" value="1"/>
</dbReference>
<keyword evidence="4" id="KW-1185">Reference proteome</keyword>
<dbReference type="RefSeq" id="WP_012749950.1">
    <property type="nucleotide sequence ID" value="NC_012796.1"/>
</dbReference>
<sequence>MHRLALAFSLLLFACSPLAAAAPPAAAPPDVIFRNAVFATCNPAGDLARAVAVKGGKFTAVGTEHDILALAGPDTRVVDLGGRFVSPGLIDAHTHPMETVYLLKDWVDCRYPGVPSVAQALANISAWAAKTPKGQWIYAACVSASENKFAEKRLPTRDELDQAAPDNPVVLANGAHQVVINSAAIKALGIQKGQARMARGASVILDGDGEPTGVVLDAQADIPTNPTPATLAYAYETGIADMWNAKGFTSLMAITPAAALPVLQKTAVSGEKPRIRYTVSVWTAPNGADMPESLAAFAMPAGADPAFYRFAAIKAWMDGENDARSGYMCEHYLGHRPDDAPGGRGSLVTTAAQAERFVAIAAKNGLAPMLHCSGDAAMDLGLSTYETLLASGARPPLMRIEHFGMFQLKDDELARAKALFPKGLRISVQPMWMTELVRADFENMDKGLAASGFRFKTMVEAGLRPAASTDMTGIYPGNLEPVKAMAACVTRASDAGVFLPAEALSPEQALRMWTIWAAESLGEDAVKGSIEPGKFADLTVYSDNLFTMPGDKLATAQVTRTIVGGETVYQTP</sequence>
<dbReference type="AlphaFoldDB" id="C4XH98"/>
<dbReference type="SUPFAM" id="SSF51338">
    <property type="entry name" value="Composite domain of metallo-dependent hydrolases"/>
    <property type="match status" value="1"/>
</dbReference>
<dbReference type="PANTHER" id="PTHR22642:SF2">
    <property type="entry name" value="PROTEIN LONG AFTER FAR-RED 3"/>
    <property type="match status" value="1"/>
</dbReference>
<gene>
    <name evidence="3" type="ordered locus">DMR_03750</name>
</gene>
<organism evidence="3 4">
    <name type="scientific">Solidesulfovibrio magneticus (strain ATCC 700980 / DSM 13731 / RS-1)</name>
    <name type="common">Desulfovibrio magneticus</name>
    <dbReference type="NCBI Taxonomy" id="573370"/>
    <lineage>
        <taxon>Bacteria</taxon>
        <taxon>Pseudomonadati</taxon>
        <taxon>Thermodesulfobacteriota</taxon>
        <taxon>Desulfovibrionia</taxon>
        <taxon>Desulfovibrionales</taxon>
        <taxon>Desulfovibrionaceae</taxon>
        <taxon>Solidesulfovibrio</taxon>
    </lineage>
</organism>
<dbReference type="PROSITE" id="PS51257">
    <property type="entry name" value="PROKAR_LIPOPROTEIN"/>
    <property type="match status" value="1"/>
</dbReference>
<dbReference type="InterPro" id="IPR011059">
    <property type="entry name" value="Metal-dep_hydrolase_composite"/>
</dbReference>
<accession>C4XH98</accession>
<name>C4XH98_SOLM1</name>
<dbReference type="Pfam" id="PF07969">
    <property type="entry name" value="Amidohydro_3"/>
    <property type="match status" value="1"/>
</dbReference>
<dbReference type="HOGENOM" id="CLU_009942_2_0_7"/>
<feature type="domain" description="Amidohydrolase 3" evidence="2">
    <location>
        <begin position="76"/>
        <end position="569"/>
    </location>
</feature>
<evidence type="ECO:0000313" key="4">
    <source>
        <dbReference type="Proteomes" id="UP000009071"/>
    </source>
</evidence>
<dbReference type="InterPro" id="IPR032466">
    <property type="entry name" value="Metal_Hydrolase"/>
</dbReference>
<protein>
    <submittedName>
        <fullName evidence="3">Amidohydrolase-like domain protein</fullName>
    </submittedName>
</protein>
<dbReference type="InterPro" id="IPR013108">
    <property type="entry name" value="Amidohydro_3"/>
</dbReference>
<dbReference type="KEGG" id="dma:DMR_03750"/>
<feature type="signal peptide" evidence="1">
    <location>
        <begin position="1"/>
        <end position="21"/>
    </location>
</feature>
<dbReference type="EMBL" id="AP010904">
    <property type="protein sequence ID" value="BAH73866.1"/>
    <property type="molecule type" value="Genomic_DNA"/>
</dbReference>
<proteinExistence type="predicted"/>
<dbReference type="GO" id="GO:0016810">
    <property type="term" value="F:hydrolase activity, acting on carbon-nitrogen (but not peptide) bonds"/>
    <property type="evidence" value="ECO:0007669"/>
    <property type="project" value="InterPro"/>
</dbReference>
<dbReference type="Gene3D" id="2.30.40.10">
    <property type="entry name" value="Urease, subunit C, domain 1"/>
    <property type="match status" value="1"/>
</dbReference>